<reference evidence="8 9" key="1">
    <citation type="submission" date="2017-01" db="EMBL/GenBank/DDBJ databases">
        <title>Complete Genome Sequence of Paenalcaligenes hominis, Isolated from a paraplegic Patient with neurogenic bladder.</title>
        <authorList>
            <person name="Mukhopadhyay R."/>
            <person name="Joaquin J."/>
            <person name="Hogue R."/>
            <person name="Kilaru A."/>
            <person name="Jospin G."/>
            <person name="Mars K."/>
            <person name="Eisen J.A."/>
            <person name="Chaturvedi V."/>
        </authorList>
    </citation>
    <scope>NUCLEOTIDE SEQUENCE [LARGE SCALE GENOMIC DNA]</scope>
    <source>
        <strain evidence="8 9">15S00501</strain>
    </source>
</reference>
<dbReference type="AlphaFoldDB" id="A0A1U9JZ22"/>
<protein>
    <submittedName>
        <fullName evidence="8">DNA-binding protein</fullName>
    </submittedName>
</protein>
<dbReference type="SMART" id="SM00528">
    <property type="entry name" value="HNS"/>
    <property type="match status" value="1"/>
</dbReference>
<dbReference type="Gene3D" id="4.10.430.10">
    <property type="entry name" value="Histone-like protein H-NS, C-terminal domain"/>
    <property type="match status" value="1"/>
</dbReference>
<keyword evidence="5" id="KW-0175">Coiled coil</keyword>
<dbReference type="Proteomes" id="UP000189369">
    <property type="component" value="Chromosome"/>
</dbReference>
<dbReference type="Pfam" id="PF00816">
    <property type="entry name" value="Histone_HNS"/>
    <property type="match status" value="1"/>
</dbReference>
<dbReference type="GO" id="GO:0003677">
    <property type="term" value="F:DNA binding"/>
    <property type="evidence" value="ECO:0007669"/>
    <property type="project" value="UniProtKB-KW"/>
</dbReference>
<evidence type="ECO:0000256" key="6">
    <source>
        <dbReference type="SAM" id="MobiDB-lite"/>
    </source>
</evidence>
<dbReference type="EMBL" id="CP019697">
    <property type="protein sequence ID" value="AQS51053.1"/>
    <property type="molecule type" value="Genomic_DNA"/>
</dbReference>
<evidence type="ECO:0000256" key="4">
    <source>
        <dbReference type="ARBA" id="ARBA00023125"/>
    </source>
</evidence>
<feature type="compositionally biased region" description="Basic and acidic residues" evidence="6">
    <location>
        <begin position="98"/>
        <end position="109"/>
    </location>
</feature>
<keyword evidence="4 8" id="KW-0238">DNA-binding</keyword>
<feature type="domain" description="DNA-binding protein H-NS-like C-terminal" evidence="7">
    <location>
        <begin position="64"/>
        <end position="108"/>
    </location>
</feature>
<dbReference type="OrthoDB" id="5297879at2"/>
<feature type="region of interest" description="Disordered" evidence="6">
    <location>
        <begin position="59"/>
        <end position="109"/>
    </location>
</feature>
<dbReference type="STRING" id="643674.PAEH1_04755"/>
<accession>A0A1U9JZ22</accession>
<dbReference type="KEGG" id="phn:PAEH1_04755"/>
<evidence type="ECO:0000256" key="2">
    <source>
        <dbReference type="ARBA" id="ARBA00010610"/>
    </source>
</evidence>
<evidence type="ECO:0000256" key="3">
    <source>
        <dbReference type="ARBA" id="ARBA00022490"/>
    </source>
</evidence>
<dbReference type="InterPro" id="IPR027444">
    <property type="entry name" value="H-NS_C_dom"/>
</dbReference>
<dbReference type="GO" id="GO:0009295">
    <property type="term" value="C:nucleoid"/>
    <property type="evidence" value="ECO:0007669"/>
    <property type="project" value="UniProtKB-SubCell"/>
</dbReference>
<feature type="compositionally biased region" description="Polar residues" evidence="6">
    <location>
        <begin position="64"/>
        <end position="82"/>
    </location>
</feature>
<evidence type="ECO:0000259" key="7">
    <source>
        <dbReference type="SMART" id="SM00528"/>
    </source>
</evidence>
<dbReference type="PANTHER" id="PTHR38097:SF2">
    <property type="entry name" value="DNA-BINDING PROTEIN STPA"/>
    <property type="match status" value="1"/>
</dbReference>
<feature type="coiled-coil region" evidence="5">
    <location>
        <begin position="3"/>
        <end position="30"/>
    </location>
</feature>
<evidence type="ECO:0000256" key="1">
    <source>
        <dbReference type="ARBA" id="ARBA00004453"/>
    </source>
</evidence>
<gene>
    <name evidence="8" type="ORF">PAEH1_04755</name>
</gene>
<dbReference type="SUPFAM" id="SSF81273">
    <property type="entry name" value="H-NS histone-like proteins"/>
    <property type="match status" value="1"/>
</dbReference>
<dbReference type="InterPro" id="IPR037150">
    <property type="entry name" value="H-NS_C_dom_sf"/>
</dbReference>
<evidence type="ECO:0000313" key="9">
    <source>
        <dbReference type="Proteomes" id="UP000189369"/>
    </source>
</evidence>
<comment type="subcellular location">
    <subcellularLocation>
        <location evidence="1">Cytoplasm</location>
        <location evidence="1">Nucleoid</location>
    </subcellularLocation>
</comment>
<proteinExistence type="inferred from homology"/>
<name>A0A1U9JZ22_9BURK</name>
<keyword evidence="3" id="KW-0963">Cytoplasm</keyword>
<organism evidence="8 9">
    <name type="scientific">Paenalcaligenes hominis</name>
    <dbReference type="NCBI Taxonomy" id="643674"/>
    <lineage>
        <taxon>Bacteria</taxon>
        <taxon>Pseudomonadati</taxon>
        <taxon>Pseudomonadota</taxon>
        <taxon>Betaproteobacteria</taxon>
        <taxon>Burkholderiales</taxon>
        <taxon>Alcaligenaceae</taxon>
        <taxon>Paenalcaligenes</taxon>
    </lineage>
</organism>
<comment type="similarity">
    <text evidence="2">Belongs to the histone-like protein H-NS family.</text>
</comment>
<evidence type="ECO:0000313" key="8">
    <source>
        <dbReference type="EMBL" id="AQS51053.1"/>
    </source>
</evidence>
<sequence length="109" mass="12853">MPQENFLSEKQQLEKQIQKLQRKMRTLHTRQRRPVINSIIKSMQEYGITPEEITQAFERRQKRGATTSSTPARFQNPETGETWTGRGRPPRWIVDAEAQGKNRDDFLIK</sequence>
<evidence type="ECO:0000256" key="5">
    <source>
        <dbReference type="SAM" id="Coils"/>
    </source>
</evidence>
<dbReference type="PANTHER" id="PTHR38097">
    <property type="match status" value="1"/>
</dbReference>